<dbReference type="CDD" id="cd00082">
    <property type="entry name" value="HisKA"/>
    <property type="match status" value="1"/>
</dbReference>
<dbReference type="GO" id="GO:0005886">
    <property type="term" value="C:plasma membrane"/>
    <property type="evidence" value="ECO:0007669"/>
    <property type="project" value="UniProtKB-SubCell"/>
</dbReference>
<dbReference type="InterPro" id="IPR005467">
    <property type="entry name" value="His_kinase_dom"/>
</dbReference>
<dbReference type="PROSITE" id="PS50885">
    <property type="entry name" value="HAMP"/>
    <property type="match status" value="1"/>
</dbReference>
<dbReference type="InterPro" id="IPR036097">
    <property type="entry name" value="HisK_dim/P_sf"/>
</dbReference>
<proteinExistence type="predicted"/>
<dbReference type="InterPro" id="IPR003660">
    <property type="entry name" value="HAMP_dom"/>
</dbReference>
<dbReference type="InterPro" id="IPR003594">
    <property type="entry name" value="HATPase_dom"/>
</dbReference>
<evidence type="ECO:0000256" key="11">
    <source>
        <dbReference type="SAM" id="Phobius"/>
    </source>
</evidence>
<evidence type="ECO:0000313" key="15">
    <source>
        <dbReference type="Proteomes" id="UP000054404"/>
    </source>
</evidence>
<dbReference type="Pfam" id="PF02518">
    <property type="entry name" value="HATPase_c"/>
    <property type="match status" value="1"/>
</dbReference>
<dbReference type="STRING" id="59561.AQZ59_01098"/>
<dbReference type="Gene3D" id="6.10.340.10">
    <property type="match status" value="1"/>
</dbReference>
<evidence type="ECO:0000256" key="6">
    <source>
        <dbReference type="ARBA" id="ARBA00022692"/>
    </source>
</evidence>
<gene>
    <name evidence="14" type="primary">arlS</name>
    <name evidence="14" type="ORF">AQZ59_01098</name>
</gene>
<keyword evidence="8 11" id="KW-1133">Transmembrane helix</keyword>
<keyword evidence="7 14" id="KW-0418">Kinase</keyword>
<evidence type="ECO:0000256" key="4">
    <source>
        <dbReference type="ARBA" id="ARBA00022553"/>
    </source>
</evidence>
<dbReference type="Gene3D" id="1.10.287.130">
    <property type="match status" value="1"/>
</dbReference>
<keyword evidence="4" id="KW-0597">Phosphoprotein</keyword>
<comment type="caution">
    <text evidence="14">The sequence shown here is derived from an EMBL/GenBank/DDBJ whole genome shotgun (WGS) entry which is preliminary data.</text>
</comment>
<evidence type="ECO:0000256" key="1">
    <source>
        <dbReference type="ARBA" id="ARBA00000085"/>
    </source>
</evidence>
<dbReference type="EMBL" id="LNIZ01000004">
    <property type="protein sequence ID" value="KTF04122.1"/>
    <property type="molecule type" value="Genomic_DNA"/>
</dbReference>
<evidence type="ECO:0000256" key="2">
    <source>
        <dbReference type="ARBA" id="ARBA00004236"/>
    </source>
</evidence>
<feature type="domain" description="Histidine kinase" evidence="12">
    <location>
        <begin position="213"/>
        <end position="414"/>
    </location>
</feature>
<feature type="transmembrane region" description="Helical" evidence="11">
    <location>
        <begin position="126"/>
        <end position="149"/>
    </location>
</feature>
<evidence type="ECO:0000256" key="7">
    <source>
        <dbReference type="ARBA" id="ARBA00022777"/>
    </source>
</evidence>
<sequence>MRRRAIAMTTAAVAVAVLILGLPGIMFAVSLVWQQVHTELSDRATSVSTVVERVAADDLYISEALLTRLATNGNPDNAHIVVNYPDGTRVESDTKEPPYSLEQSVVNAAGVLVTVEVPRADILQKIGLMVAGAVGLIFVAFMAGVTLAMKQSRKISAPLIYLAAAAEQLGAGRVRPQIRQSGIEEIDLISDEIARSADRMAGRLAKERQFAADAAHQLRTPLAALSMRIEEIEFLTDDEEIIEEVHKSLEQIDRLTGVVSELMATSQSESGGTTEAIAVSRAFNRIRDEWTKPYQREGRQLVLDQDFDGAVLATPGSLSQILATLVENSLKYGAGTTSVSAASAGKSVIFKVRDEGPGVSAEDAEDVFEKGYSTGGSTGIGLAVAKELAEIDGGRLELTNKAHAEFTLTLSALPKSLDPNKVLPHGAIMTVGARRGRR</sequence>
<name>A0A0W1KJ95_9ACTO</name>
<dbReference type="SUPFAM" id="SSF55874">
    <property type="entry name" value="ATPase domain of HSP90 chaperone/DNA topoisomerase II/histidine kinase"/>
    <property type="match status" value="1"/>
</dbReference>
<dbReference type="PANTHER" id="PTHR45436:SF5">
    <property type="entry name" value="SENSOR HISTIDINE KINASE TRCS"/>
    <property type="match status" value="1"/>
</dbReference>
<dbReference type="Pfam" id="PF00512">
    <property type="entry name" value="HisKA"/>
    <property type="match status" value="1"/>
</dbReference>
<dbReference type="GO" id="GO:0000155">
    <property type="term" value="F:phosphorelay sensor kinase activity"/>
    <property type="evidence" value="ECO:0007669"/>
    <property type="project" value="InterPro"/>
</dbReference>
<dbReference type="AlphaFoldDB" id="A0A0W1KJ95"/>
<keyword evidence="5 14" id="KW-0808">Transferase</keyword>
<keyword evidence="15" id="KW-1185">Reference proteome</keyword>
<comment type="catalytic activity">
    <reaction evidence="1">
        <text>ATP + protein L-histidine = ADP + protein N-phospho-L-histidine.</text>
        <dbReference type="EC" id="2.7.13.3"/>
    </reaction>
</comment>
<dbReference type="SUPFAM" id="SSF47384">
    <property type="entry name" value="Homodimeric domain of signal transducing histidine kinase"/>
    <property type="match status" value="1"/>
</dbReference>
<reference evidence="14 15" key="1">
    <citation type="submission" date="2015-11" db="EMBL/GenBank/DDBJ databases">
        <title>Draft Genome Sequence of the Type Strain Trueperella bernardiae LCDC 89-0504T, Isolated from Blood Culture.</title>
        <authorList>
            <person name="Bernier A.-M."/>
            <person name="Bernard K."/>
        </authorList>
    </citation>
    <scope>NUCLEOTIDE SEQUENCE [LARGE SCALE GENOMIC DNA]</scope>
    <source>
        <strain evidence="14 15">LCDC 89-0504</strain>
    </source>
</reference>
<evidence type="ECO:0000259" key="12">
    <source>
        <dbReference type="PROSITE" id="PS50109"/>
    </source>
</evidence>
<protein>
    <recommendedName>
        <fullName evidence="3">histidine kinase</fullName>
        <ecNumber evidence="3">2.7.13.3</ecNumber>
    </recommendedName>
</protein>
<evidence type="ECO:0000313" key="14">
    <source>
        <dbReference type="EMBL" id="KTF04122.1"/>
    </source>
</evidence>
<dbReference type="InterPro" id="IPR050428">
    <property type="entry name" value="TCS_sensor_his_kinase"/>
</dbReference>
<dbReference type="SMART" id="SM00388">
    <property type="entry name" value="HisKA"/>
    <property type="match status" value="1"/>
</dbReference>
<dbReference type="Proteomes" id="UP000054404">
    <property type="component" value="Unassembled WGS sequence"/>
</dbReference>
<dbReference type="SMART" id="SM00387">
    <property type="entry name" value="HATPase_c"/>
    <property type="match status" value="1"/>
</dbReference>
<feature type="domain" description="HAMP" evidence="13">
    <location>
        <begin position="153"/>
        <end position="205"/>
    </location>
</feature>
<keyword evidence="10 11" id="KW-0472">Membrane</keyword>
<evidence type="ECO:0000256" key="10">
    <source>
        <dbReference type="ARBA" id="ARBA00023136"/>
    </source>
</evidence>
<dbReference type="RefSeq" id="WP_062613653.1">
    <property type="nucleotide sequence ID" value="NZ_CAUPHE010000032.1"/>
</dbReference>
<evidence type="ECO:0000256" key="5">
    <source>
        <dbReference type="ARBA" id="ARBA00022679"/>
    </source>
</evidence>
<evidence type="ECO:0000256" key="3">
    <source>
        <dbReference type="ARBA" id="ARBA00012438"/>
    </source>
</evidence>
<dbReference type="OrthoDB" id="5499837at2"/>
<dbReference type="PROSITE" id="PS50109">
    <property type="entry name" value="HIS_KIN"/>
    <property type="match status" value="1"/>
</dbReference>
<dbReference type="InterPro" id="IPR004358">
    <property type="entry name" value="Sig_transdc_His_kin-like_C"/>
</dbReference>
<evidence type="ECO:0000259" key="13">
    <source>
        <dbReference type="PROSITE" id="PS50885"/>
    </source>
</evidence>
<accession>A0A0W1KJ95</accession>
<dbReference type="InterPro" id="IPR036890">
    <property type="entry name" value="HATPase_C_sf"/>
</dbReference>
<dbReference type="Gene3D" id="3.30.565.10">
    <property type="entry name" value="Histidine kinase-like ATPase, C-terminal domain"/>
    <property type="match status" value="1"/>
</dbReference>
<evidence type="ECO:0000256" key="8">
    <source>
        <dbReference type="ARBA" id="ARBA00022989"/>
    </source>
</evidence>
<dbReference type="PATRIC" id="fig|59561.3.peg.1088"/>
<dbReference type="PRINTS" id="PR00344">
    <property type="entry name" value="BCTRLSENSOR"/>
</dbReference>
<evidence type="ECO:0000256" key="9">
    <source>
        <dbReference type="ARBA" id="ARBA00023012"/>
    </source>
</evidence>
<comment type="subcellular location">
    <subcellularLocation>
        <location evidence="2">Cell membrane</location>
    </subcellularLocation>
</comment>
<keyword evidence="6 11" id="KW-0812">Transmembrane</keyword>
<dbReference type="InterPro" id="IPR003661">
    <property type="entry name" value="HisK_dim/P_dom"/>
</dbReference>
<organism evidence="14 15">
    <name type="scientific">Trueperella bernardiae</name>
    <dbReference type="NCBI Taxonomy" id="59561"/>
    <lineage>
        <taxon>Bacteria</taxon>
        <taxon>Bacillati</taxon>
        <taxon>Actinomycetota</taxon>
        <taxon>Actinomycetes</taxon>
        <taxon>Actinomycetales</taxon>
        <taxon>Actinomycetaceae</taxon>
        <taxon>Trueperella</taxon>
    </lineage>
</organism>
<dbReference type="PANTHER" id="PTHR45436">
    <property type="entry name" value="SENSOR HISTIDINE KINASE YKOH"/>
    <property type="match status" value="1"/>
</dbReference>
<keyword evidence="9" id="KW-0902">Two-component regulatory system</keyword>
<dbReference type="EC" id="2.7.13.3" evidence="3"/>